<organism evidence="1">
    <name type="scientific">hydrothermal vent metagenome</name>
    <dbReference type="NCBI Taxonomy" id="652676"/>
    <lineage>
        <taxon>unclassified sequences</taxon>
        <taxon>metagenomes</taxon>
        <taxon>ecological metagenomes</taxon>
    </lineage>
</organism>
<sequence length="31" mass="3086">GGVITPHPAILDGFLPLNDARQALADKGDGG</sequence>
<feature type="non-terminal residue" evidence="1">
    <location>
        <position position="1"/>
    </location>
</feature>
<proteinExistence type="predicted"/>
<protein>
    <submittedName>
        <fullName evidence="1">Uncharacterized protein</fullName>
    </submittedName>
</protein>
<reference evidence="1" key="1">
    <citation type="submission" date="2018-06" db="EMBL/GenBank/DDBJ databases">
        <authorList>
            <person name="Zhirakovskaya E."/>
        </authorList>
    </citation>
    <scope>NUCLEOTIDE SEQUENCE</scope>
</reference>
<evidence type="ECO:0000313" key="1">
    <source>
        <dbReference type="EMBL" id="VAW44400.1"/>
    </source>
</evidence>
<name>A0A3B0VVM0_9ZZZZ</name>
<dbReference type="EMBL" id="UOFC01000003">
    <property type="protein sequence ID" value="VAW44400.1"/>
    <property type="molecule type" value="Genomic_DNA"/>
</dbReference>
<dbReference type="AlphaFoldDB" id="A0A3B0VVM0"/>
<accession>A0A3B0VVM0</accession>
<gene>
    <name evidence="1" type="ORF">MNBD_GAMMA03-811</name>
</gene>